<dbReference type="Gene3D" id="3.40.50.1390">
    <property type="entry name" value="Resolvase, N-terminal catalytic domain"/>
    <property type="match status" value="1"/>
</dbReference>
<sequence>FEREQFRILWGQLRKGDHLLITAFDRVCRSLSEMARFTEALIEKGVLLHVLRFSGKELDLTSAQGELMVGILAVCARFEQRMLSERVKETVRYLKAQGLPYHNGAIYGQRRVFSEPDRYGRRRIVKRVDDEDEMALIRQIHTRHSHGETLTSILRDFKRRQEHTAEGNMWSYHRVQRSYDWYVKRLAATERT</sequence>
<feature type="non-terminal residue" evidence="4">
    <location>
        <position position="1"/>
    </location>
</feature>
<gene>
    <name evidence="4" type="ORF">LCGC14_2615080</name>
</gene>
<feature type="domain" description="Resolvase/invertase-type recombinase catalytic" evidence="3">
    <location>
        <begin position="1"/>
        <end position="98"/>
    </location>
</feature>
<dbReference type="InterPro" id="IPR006119">
    <property type="entry name" value="Resolv_N"/>
</dbReference>
<evidence type="ECO:0000256" key="2">
    <source>
        <dbReference type="ARBA" id="ARBA00023172"/>
    </source>
</evidence>
<dbReference type="SUPFAM" id="SSF53041">
    <property type="entry name" value="Resolvase-like"/>
    <property type="match status" value="1"/>
</dbReference>
<dbReference type="SMART" id="SM00857">
    <property type="entry name" value="Resolvase"/>
    <property type="match status" value="1"/>
</dbReference>
<evidence type="ECO:0000259" key="3">
    <source>
        <dbReference type="PROSITE" id="PS51736"/>
    </source>
</evidence>
<dbReference type="EMBL" id="LAZR01044485">
    <property type="protein sequence ID" value="KKL04534.1"/>
    <property type="molecule type" value="Genomic_DNA"/>
</dbReference>
<organism evidence="4">
    <name type="scientific">marine sediment metagenome</name>
    <dbReference type="NCBI Taxonomy" id="412755"/>
    <lineage>
        <taxon>unclassified sequences</taxon>
        <taxon>metagenomes</taxon>
        <taxon>ecological metagenomes</taxon>
    </lineage>
</organism>
<dbReference type="GO" id="GO:0000150">
    <property type="term" value="F:DNA strand exchange activity"/>
    <property type="evidence" value="ECO:0007669"/>
    <property type="project" value="InterPro"/>
</dbReference>
<dbReference type="InterPro" id="IPR036162">
    <property type="entry name" value="Resolvase-like_N_sf"/>
</dbReference>
<dbReference type="GO" id="GO:0003677">
    <property type="term" value="F:DNA binding"/>
    <property type="evidence" value="ECO:0007669"/>
    <property type="project" value="UniProtKB-KW"/>
</dbReference>
<keyword evidence="1" id="KW-0238">DNA-binding</keyword>
<dbReference type="AlphaFoldDB" id="A0A0F9A4P3"/>
<dbReference type="Pfam" id="PF00239">
    <property type="entry name" value="Resolvase"/>
    <property type="match status" value="1"/>
</dbReference>
<reference evidence="4" key="1">
    <citation type="journal article" date="2015" name="Nature">
        <title>Complex archaea that bridge the gap between prokaryotes and eukaryotes.</title>
        <authorList>
            <person name="Spang A."/>
            <person name="Saw J.H."/>
            <person name="Jorgensen S.L."/>
            <person name="Zaremba-Niedzwiedzka K."/>
            <person name="Martijn J."/>
            <person name="Lind A.E."/>
            <person name="van Eijk R."/>
            <person name="Schleper C."/>
            <person name="Guy L."/>
            <person name="Ettema T.J."/>
        </authorList>
    </citation>
    <scope>NUCLEOTIDE SEQUENCE</scope>
</reference>
<comment type="caution">
    <text evidence="4">The sequence shown here is derived from an EMBL/GenBank/DDBJ whole genome shotgun (WGS) entry which is preliminary data.</text>
</comment>
<protein>
    <recommendedName>
        <fullName evidence="3">Resolvase/invertase-type recombinase catalytic domain-containing protein</fullName>
    </recommendedName>
</protein>
<accession>A0A0F9A4P3</accession>
<proteinExistence type="predicted"/>
<dbReference type="PROSITE" id="PS51736">
    <property type="entry name" value="RECOMBINASES_3"/>
    <property type="match status" value="1"/>
</dbReference>
<name>A0A0F9A4P3_9ZZZZ</name>
<keyword evidence="2" id="KW-0233">DNA recombination</keyword>
<evidence type="ECO:0000313" key="4">
    <source>
        <dbReference type="EMBL" id="KKL04534.1"/>
    </source>
</evidence>
<evidence type="ECO:0000256" key="1">
    <source>
        <dbReference type="ARBA" id="ARBA00023125"/>
    </source>
</evidence>
<dbReference type="InterPro" id="IPR050639">
    <property type="entry name" value="SSR_resolvase"/>
</dbReference>
<dbReference type="PANTHER" id="PTHR30461">
    <property type="entry name" value="DNA-INVERTASE FROM LAMBDOID PROPHAGE"/>
    <property type="match status" value="1"/>
</dbReference>
<dbReference type="PANTHER" id="PTHR30461:SF2">
    <property type="entry name" value="SERINE RECOMBINASE PINE-RELATED"/>
    <property type="match status" value="1"/>
</dbReference>